<dbReference type="CDD" id="cd00085">
    <property type="entry name" value="HNHc"/>
    <property type="match status" value="1"/>
</dbReference>
<organism evidence="2 4">
    <name type="scientific">Anaerostipes hadrus</name>
    <dbReference type="NCBI Taxonomy" id="649756"/>
    <lineage>
        <taxon>Bacteria</taxon>
        <taxon>Bacillati</taxon>
        <taxon>Bacillota</taxon>
        <taxon>Clostridia</taxon>
        <taxon>Lachnospirales</taxon>
        <taxon>Lachnospiraceae</taxon>
        <taxon>Anaerostipes</taxon>
    </lineage>
</organism>
<evidence type="ECO:0000313" key="2">
    <source>
        <dbReference type="EMBL" id="CUM92116.1"/>
    </source>
</evidence>
<dbReference type="GO" id="GO:0008270">
    <property type="term" value="F:zinc ion binding"/>
    <property type="evidence" value="ECO:0007669"/>
    <property type="project" value="InterPro"/>
</dbReference>
<reference evidence="3 5" key="2">
    <citation type="journal article" date="2020" name="Cell Host Microbe">
        <title>Functional and Genomic Variation between Human-Derived Isolates of Lachnospiraceae Reveals Inter- and Intra-Species Diversity.</title>
        <authorList>
            <person name="Sorbara M.T."/>
            <person name="Littmann E.R."/>
            <person name="Fontana E."/>
            <person name="Moody T.U."/>
            <person name="Kohout C.E."/>
            <person name="Gjonbalaj M."/>
            <person name="Eaton V."/>
            <person name="Seok R."/>
            <person name="Leiner I.M."/>
            <person name="Pamer E.G."/>
        </authorList>
    </citation>
    <scope>NUCLEOTIDE SEQUENCE [LARGE SCALE GENOMIC DNA]</scope>
    <source>
        <strain evidence="3 5">MSK.14.57</strain>
    </source>
</reference>
<dbReference type="Pfam" id="PF14239">
    <property type="entry name" value="RRXRR"/>
    <property type="match status" value="1"/>
</dbReference>
<dbReference type="RefSeq" id="WP_055072746.1">
    <property type="nucleotide sequence ID" value="NZ_CYXY01000007.1"/>
</dbReference>
<dbReference type="EMBL" id="JAAITB010000038">
    <property type="protein sequence ID" value="NSJ80732.1"/>
    <property type="molecule type" value="Genomic_DNA"/>
</dbReference>
<keyword evidence="5" id="KW-1185">Reference proteome</keyword>
<dbReference type="EMBL" id="CYXY01000007">
    <property type="protein sequence ID" value="CUM92116.1"/>
    <property type="molecule type" value="Genomic_DNA"/>
</dbReference>
<evidence type="ECO:0000313" key="3">
    <source>
        <dbReference type="EMBL" id="NSJ80732.1"/>
    </source>
</evidence>
<protein>
    <recommendedName>
        <fullName evidence="1">HNH nuclease domain-containing protein</fullName>
    </recommendedName>
</protein>
<name>A0A173SQ57_ANAHA</name>
<dbReference type="Pfam" id="PF01844">
    <property type="entry name" value="HNH"/>
    <property type="match status" value="1"/>
</dbReference>
<reference evidence="3" key="3">
    <citation type="submission" date="2020-02" db="EMBL/GenBank/DDBJ databases">
        <authorList>
            <person name="Littmann E."/>
            <person name="Sorbara M."/>
        </authorList>
    </citation>
    <scope>NUCLEOTIDE SEQUENCE</scope>
    <source>
        <strain evidence="3">MSK.14.57</strain>
    </source>
</reference>
<dbReference type="GO" id="GO:0003676">
    <property type="term" value="F:nucleic acid binding"/>
    <property type="evidence" value="ECO:0007669"/>
    <property type="project" value="InterPro"/>
</dbReference>
<feature type="domain" description="HNH nuclease" evidence="1">
    <location>
        <begin position="223"/>
        <end position="272"/>
    </location>
</feature>
<evidence type="ECO:0000259" key="1">
    <source>
        <dbReference type="SMART" id="SM00507"/>
    </source>
</evidence>
<accession>A0A173SQ57</accession>
<dbReference type="InterPro" id="IPR025938">
    <property type="entry name" value="RRXRR_dom"/>
</dbReference>
<gene>
    <name evidence="2" type="ORF">ERS852571_01388</name>
    <name evidence="3" type="ORF">G5A72_14330</name>
</gene>
<reference evidence="2 4" key="1">
    <citation type="submission" date="2015-09" db="EMBL/GenBank/DDBJ databases">
        <authorList>
            <consortium name="Pathogen Informatics"/>
        </authorList>
    </citation>
    <scope>NUCLEOTIDE SEQUENCE [LARGE SCALE GENOMIC DNA]</scope>
    <source>
        <strain evidence="2 4">2789STDY5834959</strain>
    </source>
</reference>
<evidence type="ECO:0000313" key="4">
    <source>
        <dbReference type="Proteomes" id="UP000095553"/>
    </source>
</evidence>
<dbReference type="AlphaFoldDB" id="A0A173SQ57"/>
<sequence length="507" mass="58830">MSEYIYVIGVDGDPQMPTKRKRHVEQLLQTGRARIFRQVPFTIQLTYENEPVLQPVTIAEDPGRSNIGMAVVSLSGELLSAAVVQTRNKEIAKLMEKRKQHRRASRNGERRARQRLAKKYHTMITAGFLMRKLPMYGKDKRVRCNVIKNTESRFCNRKRENGWLTPSAEHLVRTHINLIHKMQKFLPITDVAIEINRFAFLSLEDPSISGVDFQNGPLKGYDDLNAAVEDLQDGHCLMCNSPIEHRHHIVPRSMQGSNTIGNIAGLCCKCHERVHKDTRFEDRLKKKKAGLDKRYAAVSVLNQAIPFICKRLEQEFEKEHVHYCSGRDTGMVRRPFGYHKTKEEQLHEVDAWCIAVLALQHVPEKAPEFDHVHEILQFRRQDRSRIKAQTSRAYYHEGKKIAKNRKKAEGQRDDSLQEWRKRQVERYGKEQTRKMISQLEVKESIRRYNRLDRLMPGAVFYYQGVRYVMRGQHSNGQYLQAVGMGSKDFPAKKCKIVANNEGLVFVS</sequence>
<dbReference type="Proteomes" id="UP000095553">
    <property type="component" value="Unassembled WGS sequence"/>
</dbReference>
<dbReference type="InterPro" id="IPR002711">
    <property type="entry name" value="HNH"/>
</dbReference>
<dbReference type="Proteomes" id="UP001644750">
    <property type="component" value="Unassembled WGS sequence"/>
</dbReference>
<dbReference type="Gene3D" id="1.10.30.50">
    <property type="match status" value="1"/>
</dbReference>
<dbReference type="GO" id="GO:0004519">
    <property type="term" value="F:endonuclease activity"/>
    <property type="evidence" value="ECO:0007669"/>
    <property type="project" value="InterPro"/>
</dbReference>
<proteinExistence type="predicted"/>
<dbReference type="SMART" id="SM00507">
    <property type="entry name" value="HNHc"/>
    <property type="match status" value="1"/>
</dbReference>
<dbReference type="InterPro" id="IPR003615">
    <property type="entry name" value="HNH_nuc"/>
</dbReference>
<evidence type="ECO:0000313" key="5">
    <source>
        <dbReference type="Proteomes" id="UP001644750"/>
    </source>
</evidence>